<evidence type="ECO:0000259" key="8">
    <source>
        <dbReference type="PROSITE" id="PS51459"/>
    </source>
</evidence>
<gene>
    <name evidence="9" type="primary">fic</name>
    <name evidence="9" type="ORF">ACCQ42_07630</name>
</gene>
<evidence type="ECO:0000256" key="5">
    <source>
        <dbReference type="ARBA" id="ARBA00034531"/>
    </source>
</evidence>
<evidence type="ECO:0000256" key="7">
    <source>
        <dbReference type="ARBA" id="ARBA00048696"/>
    </source>
</evidence>
<evidence type="ECO:0000256" key="1">
    <source>
        <dbReference type="ARBA" id="ARBA00022679"/>
    </source>
</evidence>
<accession>A0ABW9MFJ9</accession>
<comment type="catalytic activity">
    <reaction evidence="7">
        <text>L-tyrosyl-[protein] + ATP = O-(5'-adenylyl)-L-tyrosyl-[protein] + diphosphate</text>
        <dbReference type="Rhea" id="RHEA:54288"/>
        <dbReference type="Rhea" id="RHEA-COMP:10136"/>
        <dbReference type="Rhea" id="RHEA-COMP:13846"/>
        <dbReference type="ChEBI" id="CHEBI:30616"/>
        <dbReference type="ChEBI" id="CHEBI:33019"/>
        <dbReference type="ChEBI" id="CHEBI:46858"/>
        <dbReference type="ChEBI" id="CHEBI:83624"/>
        <dbReference type="EC" id="2.7.7.108"/>
    </reaction>
</comment>
<comment type="caution">
    <text evidence="9">The sequence shown here is derived from an EMBL/GenBank/DDBJ whole genome shotgun (WGS) entry which is preliminary data.</text>
</comment>
<keyword evidence="10" id="KW-1185">Reference proteome</keyword>
<proteinExistence type="predicted"/>
<organism evidence="9 10">
    <name type="scientific">Anaerococcus kampingae</name>
    <dbReference type="NCBI Taxonomy" id="3115614"/>
    <lineage>
        <taxon>Bacteria</taxon>
        <taxon>Bacillati</taxon>
        <taxon>Bacillota</taxon>
        <taxon>Tissierellia</taxon>
        <taxon>Tissierellales</taxon>
        <taxon>Peptoniphilaceae</taxon>
        <taxon>Anaerococcus</taxon>
    </lineage>
</organism>
<sequence>MNKNEEYLSKKRAIELWDTGLIDDFEVGTFKSLADIHAYLFQDVFDFAGKIRTVNISKDSFRFAPLLFLESNLSIIEKMPENSFDEIIDKYVEMNVAHPFREGNGRATRIWLDLILKKNLGKCIDWDKIDKFAYLSAMERAVVNTLEIKHLLKSALTDKIEDREVFMKGIDKSYLYEDLYDISIRKIDKENHD</sequence>
<dbReference type="PANTHER" id="PTHR39560">
    <property type="entry name" value="PROTEIN ADENYLYLTRANSFERASE FIC-RELATED"/>
    <property type="match status" value="1"/>
</dbReference>
<evidence type="ECO:0000256" key="4">
    <source>
        <dbReference type="ARBA" id="ARBA00022840"/>
    </source>
</evidence>
<dbReference type="EMBL" id="JBGMEF010000029">
    <property type="protein sequence ID" value="MFO3667639.1"/>
    <property type="molecule type" value="Genomic_DNA"/>
</dbReference>
<comment type="catalytic activity">
    <reaction evidence="6">
        <text>L-threonyl-[protein] + ATP = 3-O-(5'-adenylyl)-L-threonyl-[protein] + diphosphate</text>
        <dbReference type="Rhea" id="RHEA:54292"/>
        <dbReference type="Rhea" id="RHEA-COMP:11060"/>
        <dbReference type="Rhea" id="RHEA-COMP:13847"/>
        <dbReference type="ChEBI" id="CHEBI:30013"/>
        <dbReference type="ChEBI" id="CHEBI:30616"/>
        <dbReference type="ChEBI" id="CHEBI:33019"/>
        <dbReference type="ChEBI" id="CHEBI:138113"/>
        <dbReference type="EC" id="2.7.7.108"/>
    </reaction>
</comment>
<dbReference type="GO" id="GO:0016779">
    <property type="term" value="F:nucleotidyltransferase activity"/>
    <property type="evidence" value="ECO:0007669"/>
    <property type="project" value="UniProtKB-KW"/>
</dbReference>
<feature type="domain" description="Fido" evidence="8">
    <location>
        <begin position="28"/>
        <end position="162"/>
    </location>
</feature>
<keyword evidence="4" id="KW-0067">ATP-binding</keyword>
<evidence type="ECO:0000313" key="10">
    <source>
        <dbReference type="Proteomes" id="UP001637994"/>
    </source>
</evidence>
<protein>
    <recommendedName>
        <fullName evidence="5">protein adenylyltransferase</fullName>
        <ecNumber evidence="5">2.7.7.108</ecNumber>
    </recommendedName>
</protein>
<reference evidence="9 10" key="1">
    <citation type="journal article" date="2025" name="Anaerobe">
        <title>Description of Anaerococcus kampingiae sp. nov., Anaerococcus groningensis sp. nov., Anaerococcus martiniensis sp. nov., and Anaerococcus cruorum sp. nov., isolated from human clinical specimens.</title>
        <authorList>
            <person name="Boiten K.E."/>
            <person name="Meijer J."/>
            <person name="van Wezel E.M."/>
            <person name="Veloo A.C.M."/>
        </authorList>
    </citation>
    <scope>NUCLEOTIDE SEQUENCE [LARGE SCALE GENOMIC DNA]</scope>
    <source>
        <strain evidence="9 10">ENR0874</strain>
    </source>
</reference>
<evidence type="ECO:0000256" key="6">
    <source>
        <dbReference type="ARBA" id="ARBA00047939"/>
    </source>
</evidence>
<dbReference type="SUPFAM" id="SSF140931">
    <property type="entry name" value="Fic-like"/>
    <property type="match status" value="1"/>
</dbReference>
<dbReference type="Gene3D" id="1.10.3290.10">
    <property type="entry name" value="Fido-like domain"/>
    <property type="match status" value="1"/>
</dbReference>
<name>A0ABW9MFJ9_9FIRM</name>
<keyword evidence="3" id="KW-0547">Nucleotide-binding</keyword>
<keyword evidence="1" id="KW-0808">Transferase</keyword>
<keyword evidence="2 9" id="KW-0548">Nucleotidyltransferase</keyword>
<evidence type="ECO:0000313" key="9">
    <source>
        <dbReference type="EMBL" id="MFO3667639.1"/>
    </source>
</evidence>
<evidence type="ECO:0000256" key="2">
    <source>
        <dbReference type="ARBA" id="ARBA00022695"/>
    </source>
</evidence>
<dbReference type="Proteomes" id="UP001637994">
    <property type="component" value="Unassembled WGS sequence"/>
</dbReference>
<dbReference type="NCBIfam" id="NF046029">
    <property type="entry name" value="ProtAdlyltaseNmFic"/>
    <property type="match status" value="1"/>
</dbReference>
<dbReference type="PROSITE" id="PS51459">
    <property type="entry name" value="FIDO"/>
    <property type="match status" value="1"/>
</dbReference>
<evidence type="ECO:0000256" key="3">
    <source>
        <dbReference type="ARBA" id="ARBA00022741"/>
    </source>
</evidence>
<dbReference type="InterPro" id="IPR003812">
    <property type="entry name" value="Fido"/>
</dbReference>
<dbReference type="PANTHER" id="PTHR39560:SF1">
    <property type="entry name" value="PROTEIN ADENYLYLTRANSFERASE FIC-RELATED"/>
    <property type="match status" value="1"/>
</dbReference>
<dbReference type="EC" id="2.7.7.108" evidence="5"/>
<dbReference type="Pfam" id="PF02661">
    <property type="entry name" value="Fic"/>
    <property type="match status" value="1"/>
</dbReference>
<dbReference type="InterPro" id="IPR036597">
    <property type="entry name" value="Fido-like_dom_sf"/>
</dbReference>
<dbReference type="RefSeq" id="WP_410035822.1">
    <property type="nucleotide sequence ID" value="NZ_JBGMEF010000029.1"/>
</dbReference>